<evidence type="ECO:0000259" key="6">
    <source>
        <dbReference type="Pfam" id="PF13086"/>
    </source>
</evidence>
<feature type="domain" description="DNA2/NAM7 helicase helicase" evidence="6">
    <location>
        <begin position="1093"/>
        <end position="1136"/>
    </location>
</feature>
<dbReference type="SUPFAM" id="SSF52540">
    <property type="entry name" value="P-loop containing nucleoside triphosphate hydrolases"/>
    <property type="match status" value="1"/>
</dbReference>
<dbReference type="EMBL" id="DXCL01000001">
    <property type="protein sequence ID" value="HIZ02671.1"/>
    <property type="molecule type" value="Genomic_DNA"/>
</dbReference>
<dbReference type="Gene3D" id="3.40.50.300">
    <property type="entry name" value="P-loop containing nucleotide triphosphate hydrolases"/>
    <property type="match status" value="3"/>
</dbReference>
<dbReference type="InterPro" id="IPR041677">
    <property type="entry name" value="DNA2/NAM7_AAA_11"/>
</dbReference>
<dbReference type="InterPro" id="IPR041679">
    <property type="entry name" value="DNA2/NAM7-like_C"/>
</dbReference>
<dbReference type="GO" id="GO:0016787">
    <property type="term" value="F:hydrolase activity"/>
    <property type="evidence" value="ECO:0007669"/>
    <property type="project" value="UniProtKB-KW"/>
</dbReference>
<dbReference type="PANTHER" id="PTHR43788:SF8">
    <property type="entry name" value="DNA-BINDING PROTEIN SMUBP-2"/>
    <property type="match status" value="1"/>
</dbReference>
<keyword evidence="3" id="KW-0378">Hydrolase</keyword>
<dbReference type="Proteomes" id="UP000824132">
    <property type="component" value="Unassembled WGS sequence"/>
</dbReference>
<keyword evidence="5" id="KW-0067">ATP-binding</keyword>
<reference evidence="8" key="1">
    <citation type="journal article" date="2021" name="PeerJ">
        <title>Extensive microbial diversity within the chicken gut microbiome revealed by metagenomics and culture.</title>
        <authorList>
            <person name="Gilroy R."/>
            <person name="Ravi A."/>
            <person name="Getino M."/>
            <person name="Pursley I."/>
            <person name="Horton D.L."/>
            <person name="Alikhan N.F."/>
            <person name="Baker D."/>
            <person name="Gharbi K."/>
            <person name="Hall N."/>
            <person name="Watson M."/>
            <person name="Adriaenssens E.M."/>
            <person name="Foster-Nyarko E."/>
            <person name="Jarju S."/>
            <person name="Secka A."/>
            <person name="Antonio M."/>
            <person name="Oren A."/>
            <person name="Chaudhuri R.R."/>
            <person name="La Ragione R."/>
            <person name="Hildebrand F."/>
            <person name="Pallen M.J."/>
        </authorList>
    </citation>
    <scope>NUCLEOTIDE SEQUENCE</scope>
    <source>
        <strain evidence="8">CHK187-5294</strain>
    </source>
</reference>
<name>A0A9D2A754_9FIRM</name>
<evidence type="ECO:0000259" key="7">
    <source>
        <dbReference type="Pfam" id="PF13087"/>
    </source>
</evidence>
<dbReference type="PANTHER" id="PTHR43788">
    <property type="entry name" value="DNA2/NAM7 HELICASE FAMILY MEMBER"/>
    <property type="match status" value="1"/>
</dbReference>
<accession>A0A9D2A754</accession>
<dbReference type="Pfam" id="PF13086">
    <property type="entry name" value="AAA_11"/>
    <property type="match status" value="2"/>
</dbReference>
<dbReference type="InterPro" id="IPR050534">
    <property type="entry name" value="Coronavir_polyprotein_1ab"/>
</dbReference>
<dbReference type="Pfam" id="PF13195">
    <property type="entry name" value="DUF4011"/>
    <property type="match status" value="1"/>
</dbReference>
<keyword evidence="2" id="KW-0547">Nucleotide-binding</keyword>
<evidence type="ECO:0000256" key="5">
    <source>
        <dbReference type="ARBA" id="ARBA00022840"/>
    </source>
</evidence>
<feature type="domain" description="DNA2/NAM7 helicase-like C-terminal" evidence="7">
    <location>
        <begin position="1231"/>
        <end position="1366"/>
    </location>
</feature>
<evidence type="ECO:0000256" key="1">
    <source>
        <dbReference type="ARBA" id="ARBA00007913"/>
    </source>
</evidence>
<comment type="similarity">
    <text evidence="1">Belongs to the DNA2/NAM7 helicase family.</text>
</comment>
<proteinExistence type="inferred from homology"/>
<keyword evidence="4" id="KW-0347">Helicase</keyword>
<gene>
    <name evidence="8" type="ORF">H9727_00125</name>
</gene>
<dbReference type="InterPro" id="IPR027417">
    <property type="entry name" value="P-loop_NTPase"/>
</dbReference>
<dbReference type="GO" id="GO:0043139">
    <property type="term" value="F:5'-3' DNA helicase activity"/>
    <property type="evidence" value="ECO:0007669"/>
    <property type="project" value="TreeGrafter"/>
</dbReference>
<evidence type="ECO:0000256" key="3">
    <source>
        <dbReference type="ARBA" id="ARBA00022801"/>
    </source>
</evidence>
<comment type="caution">
    <text evidence="8">The sequence shown here is derived from an EMBL/GenBank/DDBJ whole genome shotgun (WGS) entry which is preliminary data.</text>
</comment>
<dbReference type="Pfam" id="PF13087">
    <property type="entry name" value="AAA_12"/>
    <property type="match status" value="1"/>
</dbReference>
<sequence length="1513" mass="168221">MENYLEAFIEELLHINEAGRNKLIDLEAGDLAKTYYLSHKLHEDTAAYALRVVNARFGKTGNTILRGSAIAGEQIVGRNINDFEWRGADGVRDAKQLSAFIDGVYKELNLKGNNPLFFSVGALRWKIAVSKDEIKEVVSPLLIFPIRLIRSVSTSPVCIEFVEDDAYFNPCLIHKLRQVLGDEVADGFPHPNGGGAFDEPVSLEKLGTGEEYFACVGEYVKSCKRADAQNTVFAFEKNVVAIAQYNHDELCMYYDIKRNREKIYAHPLVKRVFTESRPENRVQRLDEPDFVLPHDSVQEDMIRRVAGGESLIIKGPPGTGKTLTIANMIAALLSENKKVLLSSKKLSALSEVYAKLPDPLRKFVMLMVYETEAQAAKVKPSAIKGDLRALLRAKREYAQSSASAANKERDRANAEKTAAITFLADYADKMFDEGTVAGVSYYEALDTYFKNDLDEIPFAPCEAAAALDRRQYAALAAAVKDAGIHFAAMTGGGAHSVRRCPWWGVVPSVDSEAAFGAYGKIAAAADGVYKDILSLLPECGEAAHSLNVCDVYGAMRSVLRDGDALGILSYRGEGEAFGGVRAALRAYLSEQSGNAEGRFALLDENCVRENLPEAGFGCIDAFSMEELETVCNNAGLFYGAGGKFLSLKELSALSEIMDGILELNGQREEHLYNARRIFTEDTCNKEGETLLKAHASLCKYVGAEKPRTLDFKAKKFYEKLSSMSFLGKASFKEVVEAVGEYAQACICAQKAEEKADSVYKLFRRKLEKDQLRALFTVFEKGRLAGASAESVVTAAQKYRETAARLSQGMRCPESYTAGELAAACRAELARRALEAQVLALFEKVCGKAPDFSAQSAEKLAVSALAVRALFENAPFRFRTPEDNLAAAKALAGAPEEKKRAVEDLFGALEAFGKNYFESYYTRTDEICVGDLKVLALEADDRAVLSAAMRYQSIVHDPANALPLYAFFAPFEDGRPRRGEFEEIFEHSFFALAVSARMKKMGLLRNGLGRNVMRSLDKLAAAESKIESANVALIESKCLARIQADDPDFAFLASERDPSATLRSLFKKYARQILKLKKCFILSPSTASVLFRPEEYEDFDVVIIDEASQLEPVNLLPVLFRSKQCVIVGDEWQMPPIKHFVSRYEKQIVSEDGTVRSVLEPEISALTLALRNQAFRAEELVCHYRSKTESLIAFSQKEFYPYMRTFPAAVPMREGLGFKDVYVPEGRCVKGVNLEEARAVVKLIGRHFERCFDEEKGILRESFGVVAFGEEQAECIEKLARSDGELCDKMCRARDNFEDVPEKLMFFKTIETVQGQETAHLILSLTYGRTADGRITNSYGQLNRDKLGKCIFNVAVTRAQSSVTVVHSVQPEEITGENVRYIRNYLEFARKFGEAGRDQFVSEEPGRGFLRSVADHIVSRGIDAKRVAFNYGVTEGSVRMPIAVLSEDMSCAQLGIWCEVPTGNKYNYLDYNMRYFDILKGRGWNLHRICAHDWADNAEVERESLDAALKKYVK</sequence>
<evidence type="ECO:0000256" key="4">
    <source>
        <dbReference type="ARBA" id="ARBA00022806"/>
    </source>
</evidence>
<dbReference type="GO" id="GO:0005524">
    <property type="term" value="F:ATP binding"/>
    <property type="evidence" value="ECO:0007669"/>
    <property type="project" value="UniProtKB-KW"/>
</dbReference>
<organism evidence="8 9">
    <name type="scientific">Candidatus Borkfalkia avistercoris</name>
    <dbReference type="NCBI Taxonomy" id="2838504"/>
    <lineage>
        <taxon>Bacteria</taxon>
        <taxon>Bacillati</taxon>
        <taxon>Bacillota</taxon>
        <taxon>Clostridia</taxon>
        <taxon>Christensenellales</taxon>
        <taxon>Christensenellaceae</taxon>
        <taxon>Candidatus Borkfalkia</taxon>
    </lineage>
</organism>
<protein>
    <submittedName>
        <fullName evidence="8">DUF4011 domain-containing protein</fullName>
    </submittedName>
</protein>
<feature type="domain" description="DNA2/NAM7 helicase helicase" evidence="6">
    <location>
        <begin position="296"/>
        <end position="415"/>
    </location>
</feature>
<reference evidence="8" key="2">
    <citation type="submission" date="2021-04" db="EMBL/GenBank/DDBJ databases">
        <authorList>
            <person name="Gilroy R."/>
        </authorList>
    </citation>
    <scope>NUCLEOTIDE SEQUENCE</scope>
    <source>
        <strain evidence="8">CHK187-5294</strain>
    </source>
</reference>
<evidence type="ECO:0000313" key="8">
    <source>
        <dbReference type="EMBL" id="HIZ02671.1"/>
    </source>
</evidence>
<evidence type="ECO:0000313" key="9">
    <source>
        <dbReference type="Proteomes" id="UP000824132"/>
    </source>
</evidence>
<dbReference type="InterPro" id="IPR025103">
    <property type="entry name" value="DUF4011"/>
</dbReference>
<evidence type="ECO:0000256" key="2">
    <source>
        <dbReference type="ARBA" id="ARBA00022741"/>
    </source>
</evidence>